<organism evidence="2 3">
    <name type="scientific">Tenacibaculum discolor</name>
    <dbReference type="NCBI Taxonomy" id="361581"/>
    <lineage>
        <taxon>Bacteria</taxon>
        <taxon>Pseudomonadati</taxon>
        <taxon>Bacteroidota</taxon>
        <taxon>Flavobacteriia</taxon>
        <taxon>Flavobacteriales</taxon>
        <taxon>Flavobacteriaceae</taxon>
        <taxon>Tenacibaculum</taxon>
    </lineage>
</organism>
<proteinExistence type="predicted"/>
<evidence type="ECO:0000313" key="2">
    <source>
        <dbReference type="EMBL" id="PHN97559.1"/>
    </source>
</evidence>
<dbReference type="AlphaFoldDB" id="A0A2G1BUM9"/>
<comment type="caution">
    <text evidence="2">The sequence shown here is derived from an EMBL/GenBank/DDBJ whole genome shotgun (WGS) entry which is preliminary data.</text>
</comment>
<evidence type="ECO:0000313" key="1">
    <source>
        <dbReference type="EMBL" id="MDP2542027.1"/>
    </source>
</evidence>
<evidence type="ECO:0008006" key="5">
    <source>
        <dbReference type="Google" id="ProtNLM"/>
    </source>
</evidence>
<dbReference type="Proteomes" id="UP000222163">
    <property type="component" value="Unassembled WGS sequence"/>
</dbReference>
<dbReference type="EMBL" id="JAUYVU010000008">
    <property type="protein sequence ID" value="MDP2542027.1"/>
    <property type="molecule type" value="Genomic_DNA"/>
</dbReference>
<dbReference type="Proteomes" id="UP001242342">
    <property type="component" value="Unassembled WGS sequence"/>
</dbReference>
<sequence length="244" mass="26742">MKKILKYLTVLFIALSFTNCEDSNEPININYVGFEAINAKYSFGVEIDSETTKSINIHSTKSSSSDRTFNITVLESSTADPNSYSIPNSITIPSGEKSGSMNVTIKDLNISPTGEKIFVRLDATEGTYVGETMEINVYQVCSLNEVILNIEFDDYPEEVYWNLKDSNGTILYESVTPSAFGAYDGMEGNYTQSLCLQDGDYTFSMLDGYGDGAGAYSLTYNGNTIKESDGDYGEGESTAFTVPN</sequence>
<name>A0A2G1BUM9_9FLAO</name>
<gene>
    <name evidence="2" type="ORF">CSC81_08210</name>
    <name evidence="1" type="ORF">Q8W23_11125</name>
</gene>
<reference evidence="1 4" key="3">
    <citation type="submission" date="2023-07" db="EMBL/GenBank/DDBJ databases">
        <title>Genome content predicts the carbon catabolic preferences of heterotrophic bacteria.</title>
        <authorList>
            <person name="Gralka M."/>
        </authorList>
    </citation>
    <scope>NUCLEOTIDE SEQUENCE [LARGE SCALE GENOMIC DNA]</scope>
    <source>
        <strain evidence="1 4">4G03</strain>
    </source>
</reference>
<keyword evidence="4" id="KW-1185">Reference proteome</keyword>
<dbReference type="Gene3D" id="2.60.40.1740">
    <property type="entry name" value="hypothetical protein (bacova_03559)"/>
    <property type="match status" value="1"/>
</dbReference>
<reference evidence="2" key="2">
    <citation type="submission" date="2017-10" db="EMBL/GenBank/DDBJ databases">
        <authorList>
            <person name="Enke T.N."/>
            <person name="Cordero O.X."/>
        </authorList>
    </citation>
    <scope>NUCLEOTIDE SEQUENCE</scope>
    <source>
        <strain evidence="2">4G03</strain>
    </source>
</reference>
<dbReference type="EMBL" id="PDUU01000006">
    <property type="protein sequence ID" value="PHN97559.1"/>
    <property type="molecule type" value="Genomic_DNA"/>
</dbReference>
<accession>A0A2G1BUM9</accession>
<evidence type="ECO:0000313" key="4">
    <source>
        <dbReference type="Proteomes" id="UP001242342"/>
    </source>
</evidence>
<protein>
    <recommendedName>
        <fullName evidence="5">DUF1735 domain-containing protein</fullName>
    </recommendedName>
</protein>
<reference evidence="2 3" key="1">
    <citation type="journal article" date="2016" name="Nat. Commun.">
        <title>Microbial interactions lead to rapid micro-scale successions on model marine particles.</title>
        <authorList>
            <person name="Datta M.S."/>
            <person name="Sliwerska E."/>
            <person name="Gore J."/>
            <person name="Polz M.F."/>
            <person name="Cordero O.X."/>
        </authorList>
    </citation>
    <scope>NUCLEOTIDE SEQUENCE [LARGE SCALE GENOMIC DNA]</scope>
    <source>
        <strain evidence="2 3">4G03</strain>
    </source>
</reference>
<dbReference type="RefSeq" id="WP_099215295.1">
    <property type="nucleotide sequence ID" value="NZ_JAUYVU010000008.1"/>
</dbReference>
<evidence type="ECO:0000313" key="3">
    <source>
        <dbReference type="Proteomes" id="UP000222163"/>
    </source>
</evidence>